<feature type="region of interest" description="Disordered" evidence="1">
    <location>
        <begin position="1"/>
        <end position="22"/>
    </location>
</feature>
<organism evidence="2">
    <name type="scientific">Candidatus Kentrum sp. DK</name>
    <dbReference type="NCBI Taxonomy" id="2126562"/>
    <lineage>
        <taxon>Bacteria</taxon>
        <taxon>Pseudomonadati</taxon>
        <taxon>Pseudomonadota</taxon>
        <taxon>Gammaproteobacteria</taxon>
        <taxon>Candidatus Kentrum</taxon>
    </lineage>
</organism>
<protein>
    <submittedName>
        <fullName evidence="2">Uncharacterized protein</fullName>
    </submittedName>
</protein>
<gene>
    <name evidence="2" type="ORF">BECKDK2373B_GA0170837_102251</name>
</gene>
<dbReference type="AlphaFoldDB" id="A0A450SAH6"/>
<feature type="compositionally biased region" description="Polar residues" evidence="1">
    <location>
        <begin position="1"/>
        <end position="15"/>
    </location>
</feature>
<accession>A0A450SAH6</accession>
<evidence type="ECO:0000256" key="1">
    <source>
        <dbReference type="SAM" id="MobiDB-lite"/>
    </source>
</evidence>
<feature type="compositionally biased region" description="Pro residues" evidence="1">
    <location>
        <begin position="86"/>
        <end position="98"/>
    </location>
</feature>
<evidence type="ECO:0000313" key="2">
    <source>
        <dbReference type="EMBL" id="VFJ49167.1"/>
    </source>
</evidence>
<sequence length="110" mass="11699">MMGTAPDNSTSTTNVPKGAFAHPTRLMRFDAVRCGSFLTGILPIGPSAHPQNFLRACVSSSAEEWQNKPGVMDGVRHRPRAAGPAKPFPRSPAAAPPPGRKRGKANEPTR</sequence>
<reference evidence="2" key="1">
    <citation type="submission" date="2019-02" db="EMBL/GenBank/DDBJ databases">
        <authorList>
            <person name="Gruber-Vodicka R. H."/>
            <person name="Seah K. B. B."/>
        </authorList>
    </citation>
    <scope>NUCLEOTIDE SEQUENCE</scope>
    <source>
        <strain evidence="2">BECK_DK47</strain>
    </source>
</reference>
<name>A0A450SAH6_9GAMM</name>
<dbReference type="EMBL" id="CAADEX010000022">
    <property type="protein sequence ID" value="VFJ49167.1"/>
    <property type="molecule type" value="Genomic_DNA"/>
</dbReference>
<feature type="region of interest" description="Disordered" evidence="1">
    <location>
        <begin position="63"/>
        <end position="110"/>
    </location>
</feature>
<proteinExistence type="predicted"/>